<feature type="compositionally biased region" description="Basic and acidic residues" evidence="1">
    <location>
        <begin position="418"/>
        <end position="432"/>
    </location>
</feature>
<feature type="compositionally biased region" description="Basic residues" evidence="1">
    <location>
        <begin position="660"/>
        <end position="671"/>
    </location>
</feature>
<organism evidence="2 3">
    <name type="scientific">Fopius arisanus</name>
    <dbReference type="NCBI Taxonomy" id="64838"/>
    <lineage>
        <taxon>Eukaryota</taxon>
        <taxon>Metazoa</taxon>
        <taxon>Ecdysozoa</taxon>
        <taxon>Arthropoda</taxon>
        <taxon>Hexapoda</taxon>
        <taxon>Insecta</taxon>
        <taxon>Pterygota</taxon>
        <taxon>Neoptera</taxon>
        <taxon>Endopterygota</taxon>
        <taxon>Hymenoptera</taxon>
        <taxon>Apocrita</taxon>
        <taxon>Ichneumonoidea</taxon>
        <taxon>Braconidae</taxon>
        <taxon>Opiinae</taxon>
        <taxon>Fopius</taxon>
    </lineage>
</organism>
<gene>
    <name evidence="3" type="primary">LOC105272396</name>
</gene>
<protein>
    <submittedName>
        <fullName evidence="3">Uncharacterized protein isoform X1</fullName>
    </submittedName>
</protein>
<name>A0A9R1TL85_9HYME</name>
<keyword evidence="2" id="KW-1185">Reference proteome</keyword>
<feature type="region of interest" description="Disordered" evidence="1">
    <location>
        <begin position="416"/>
        <end position="463"/>
    </location>
</feature>
<evidence type="ECO:0000256" key="1">
    <source>
        <dbReference type="SAM" id="MobiDB-lite"/>
    </source>
</evidence>
<reference evidence="3" key="1">
    <citation type="submission" date="2025-08" db="UniProtKB">
        <authorList>
            <consortium name="RefSeq"/>
        </authorList>
    </citation>
    <scope>IDENTIFICATION</scope>
    <source>
        <strain evidence="3">USDA-PBARC FA_bdor</strain>
        <tissue evidence="3">Whole organism</tissue>
    </source>
</reference>
<dbReference type="Proteomes" id="UP000694866">
    <property type="component" value="Unplaced"/>
</dbReference>
<sequence>MAKVVYCAIWHHSKKIHELCLLSELRHKQCNGGQQLSEEDLKSLIQDKKSCRLISSEGKVLSVAVLKSSENKEDIDNYLVASKRLPKPPRQSFELVEDEIPVAKKKTKISKKQAVMGRQRKALSYSREKAVRTANSVRSLDSLVMTTGFERMPDNEHGMDLLQNITETNSPTPEGPKTRAKKRKQTTESRASYNPKKFKGNAQDNERQLHKNKELKCNQNEKNSDPPSHELNRICSINSSKNLIDKPNKGSFNSISITSVQTTSLVSPEEQETLSGSDNSLDREINRILAYRKPIKHPSRKNDDNEKFTCKPGKYLHDKISSTRPSIRQKLLMKPKVTNIYDFTSDEIVTMNKLRNNRVVRLRNANEEANKGKGAKREDDTSAQYSKFDKLKINAVTNVEPVEIALTDEELPLTKSSLDFEEKEPKDQRESSVGKSHVGVSKESRDHARHKTVDGERLSNPTRPDYQQLLEENEALKERQKKYDIILQDLPMPPKITLGIFKDCMKDLLDNHGRPKVKLNADQNGMVHISERFSLSLSNCTTLMGCKSVTKRIDFVVKHFWSETYRRNLYTDVTKRVLTDNPQAHGATGPDLAAIKEIIQWTQERDLLDTTKEDKNWELNFLKSVNKKLVSDRDVWKRSRRTAEEKEVRKKGRQEEKKGRETKKKNREQKK</sequence>
<feature type="region of interest" description="Disordered" evidence="1">
    <location>
        <begin position="165"/>
        <end position="233"/>
    </location>
</feature>
<evidence type="ECO:0000313" key="2">
    <source>
        <dbReference type="Proteomes" id="UP000694866"/>
    </source>
</evidence>
<dbReference type="KEGG" id="fas:105272396"/>
<feature type="region of interest" description="Disordered" evidence="1">
    <location>
        <begin position="260"/>
        <end position="280"/>
    </location>
</feature>
<feature type="region of interest" description="Disordered" evidence="1">
    <location>
        <begin position="632"/>
        <end position="671"/>
    </location>
</feature>
<dbReference type="RefSeq" id="XP_011312814.1">
    <property type="nucleotide sequence ID" value="XM_011314512.1"/>
</dbReference>
<feature type="compositionally biased region" description="Basic and acidic residues" evidence="1">
    <location>
        <begin position="632"/>
        <end position="659"/>
    </location>
</feature>
<dbReference type="GeneID" id="105272396"/>
<feature type="compositionally biased region" description="Basic and acidic residues" evidence="1">
    <location>
        <begin position="440"/>
        <end position="457"/>
    </location>
</feature>
<feature type="compositionally biased region" description="Basic and acidic residues" evidence="1">
    <location>
        <begin position="204"/>
        <end position="216"/>
    </location>
</feature>
<accession>A0A9R1TL85</accession>
<proteinExistence type="predicted"/>
<feature type="compositionally biased region" description="Basic and acidic residues" evidence="1">
    <location>
        <begin position="222"/>
        <end position="232"/>
    </location>
</feature>
<dbReference type="AlphaFoldDB" id="A0A9R1TL85"/>
<evidence type="ECO:0000313" key="3">
    <source>
        <dbReference type="RefSeq" id="XP_011312814.1"/>
    </source>
</evidence>